<dbReference type="RefSeq" id="WP_300950895.1">
    <property type="nucleotide sequence ID" value="NZ_JAUHJQ010000001.1"/>
</dbReference>
<dbReference type="InterPro" id="IPR027381">
    <property type="entry name" value="LytR/CpsA/Psr_C"/>
</dbReference>
<name>A0ABT8FBY2_9ACTN</name>
<dbReference type="Proteomes" id="UP001168620">
    <property type="component" value="Unassembled WGS sequence"/>
</dbReference>
<organism evidence="2 3">
    <name type="scientific">Nocardioides oceani</name>
    <dbReference type="NCBI Taxonomy" id="3058369"/>
    <lineage>
        <taxon>Bacteria</taxon>
        <taxon>Bacillati</taxon>
        <taxon>Actinomycetota</taxon>
        <taxon>Actinomycetes</taxon>
        <taxon>Propionibacteriales</taxon>
        <taxon>Nocardioidaceae</taxon>
        <taxon>Nocardioides</taxon>
    </lineage>
</organism>
<protein>
    <submittedName>
        <fullName evidence="2">LytR C-terminal domain-containing protein</fullName>
    </submittedName>
</protein>
<proteinExistence type="predicted"/>
<comment type="caution">
    <text evidence="2">The sequence shown here is derived from an EMBL/GenBank/DDBJ whole genome shotgun (WGS) entry which is preliminary data.</text>
</comment>
<sequence>MDGSRGGIDGRVRTLLTLGVLSLLLLGGAAWGWSALTEPVPGAVDSPTCVDTDVTAGSRLFADQVVVSVLNAGDREGLAGQTMQVLVDGGFVQGDTGNAPNGTEVAVAQIWADTPAHPAVRLVASRLGPEAEVVRRDSTEPGVTVVVGDGFEELVEGKESVRVRRDSVVCSPPG</sequence>
<dbReference type="Gene3D" id="3.30.70.2390">
    <property type="match status" value="1"/>
</dbReference>
<gene>
    <name evidence="2" type="ORF">QWY28_03420</name>
</gene>
<reference evidence="2" key="1">
    <citation type="submission" date="2023-06" db="EMBL/GenBank/DDBJ databases">
        <title>Draft genome sequence of Nocardioides sp. SOB77.</title>
        <authorList>
            <person name="Zhang G."/>
        </authorList>
    </citation>
    <scope>NUCLEOTIDE SEQUENCE</scope>
    <source>
        <strain evidence="2">SOB77</strain>
    </source>
</reference>
<feature type="domain" description="LytR/CpsA/Psr regulator C-terminal" evidence="1">
    <location>
        <begin position="64"/>
        <end position="151"/>
    </location>
</feature>
<evidence type="ECO:0000313" key="3">
    <source>
        <dbReference type="Proteomes" id="UP001168620"/>
    </source>
</evidence>
<dbReference type="EMBL" id="JAUHJQ010000001">
    <property type="protein sequence ID" value="MDN4171984.1"/>
    <property type="molecule type" value="Genomic_DNA"/>
</dbReference>
<keyword evidence="3" id="KW-1185">Reference proteome</keyword>
<evidence type="ECO:0000259" key="1">
    <source>
        <dbReference type="Pfam" id="PF13399"/>
    </source>
</evidence>
<accession>A0ABT8FBY2</accession>
<dbReference type="Pfam" id="PF13399">
    <property type="entry name" value="LytR_C"/>
    <property type="match status" value="1"/>
</dbReference>
<evidence type="ECO:0000313" key="2">
    <source>
        <dbReference type="EMBL" id="MDN4171984.1"/>
    </source>
</evidence>